<dbReference type="RefSeq" id="WP_218466893.1">
    <property type="nucleotide sequence ID" value="NZ_JADRCR010000005.1"/>
</dbReference>
<name>A0ABS1IRQ7_9GAMM</name>
<comment type="caution">
    <text evidence="2">The sequence shown here is derived from an EMBL/GenBank/DDBJ whole genome shotgun (WGS) entry which is preliminary data.</text>
</comment>
<feature type="compositionally biased region" description="Basic and acidic residues" evidence="1">
    <location>
        <begin position="50"/>
        <end position="63"/>
    </location>
</feature>
<protein>
    <submittedName>
        <fullName evidence="2">Uncharacterized protein</fullName>
    </submittedName>
</protein>
<proteinExistence type="predicted"/>
<reference evidence="2 3" key="1">
    <citation type="submission" date="2020-11" db="EMBL/GenBank/DDBJ databases">
        <title>Insectihabitans protaetiae gen. nov. sp. nov. and Insectihabitans allomyrinae sp. nov., isolated from larvae of Protaetia brevitarsis seulensis and Allomyrina dichotoma, respectively.</title>
        <authorList>
            <person name="Lee S.D."/>
            <person name="Byeon Y.-S."/>
            <person name="Kim S.-M."/>
            <person name="Yang H.L."/>
            <person name="Kim I.S."/>
        </authorList>
    </citation>
    <scope>NUCLEOTIDE SEQUENCE [LARGE SCALE GENOMIC DNA]</scope>
    <source>
        <strain evidence="2 3">BWR-B9</strain>
    </source>
</reference>
<accession>A0ABS1IRQ7</accession>
<organism evidence="2 3">
    <name type="scientific">Limnobaculum allomyrinae</name>
    <dbReference type="NCBI Taxonomy" id="2791986"/>
    <lineage>
        <taxon>Bacteria</taxon>
        <taxon>Pseudomonadati</taxon>
        <taxon>Pseudomonadota</taxon>
        <taxon>Gammaproteobacteria</taxon>
        <taxon>Enterobacterales</taxon>
        <taxon>Budviciaceae</taxon>
        <taxon>Limnobaculum</taxon>
    </lineage>
</organism>
<sequence>MNLSCFRANMLGLADFSLPRLTTLTDIRSNPVSPNETDEHQQKRTSRFTFKRDNHSKTSSDNR</sequence>
<keyword evidence="3" id="KW-1185">Reference proteome</keyword>
<gene>
    <name evidence="2" type="ORF">I2494_11415</name>
</gene>
<dbReference type="Proteomes" id="UP001296921">
    <property type="component" value="Unassembled WGS sequence"/>
</dbReference>
<dbReference type="EMBL" id="JADRCR010000005">
    <property type="protein sequence ID" value="MBK5144319.1"/>
    <property type="molecule type" value="Genomic_DNA"/>
</dbReference>
<feature type="compositionally biased region" description="Polar residues" evidence="1">
    <location>
        <begin position="26"/>
        <end position="35"/>
    </location>
</feature>
<feature type="region of interest" description="Disordered" evidence="1">
    <location>
        <begin position="26"/>
        <end position="63"/>
    </location>
</feature>
<evidence type="ECO:0000313" key="2">
    <source>
        <dbReference type="EMBL" id="MBK5144319.1"/>
    </source>
</evidence>
<evidence type="ECO:0000256" key="1">
    <source>
        <dbReference type="SAM" id="MobiDB-lite"/>
    </source>
</evidence>
<evidence type="ECO:0000313" key="3">
    <source>
        <dbReference type="Proteomes" id="UP001296921"/>
    </source>
</evidence>